<dbReference type="GeneID" id="36542993"/>
<organism evidence="5 6">
    <name type="scientific">Aspergillus campestris (strain IBT 28561)</name>
    <dbReference type="NCBI Taxonomy" id="1392248"/>
    <lineage>
        <taxon>Eukaryota</taxon>
        <taxon>Fungi</taxon>
        <taxon>Dikarya</taxon>
        <taxon>Ascomycota</taxon>
        <taxon>Pezizomycotina</taxon>
        <taxon>Eurotiomycetes</taxon>
        <taxon>Eurotiomycetidae</taxon>
        <taxon>Eurotiales</taxon>
        <taxon>Aspergillaceae</taxon>
        <taxon>Aspergillus</taxon>
        <taxon>Aspergillus subgen. Circumdati</taxon>
    </lineage>
</organism>
<dbReference type="RefSeq" id="XP_024689922.1">
    <property type="nucleotide sequence ID" value="XM_024835469.1"/>
</dbReference>
<feature type="domain" description="EMC2 TPR-like" evidence="4">
    <location>
        <begin position="111"/>
        <end position="207"/>
    </location>
</feature>
<evidence type="ECO:0000313" key="5">
    <source>
        <dbReference type="EMBL" id="PKY01328.1"/>
    </source>
</evidence>
<comment type="caution">
    <text evidence="5">The sequence shown here is derived from an EMBL/GenBank/DDBJ whole genome shotgun (WGS) entry which is preliminary data.</text>
</comment>
<keyword evidence="6" id="KW-1185">Reference proteome</keyword>
<dbReference type="InterPro" id="IPR055217">
    <property type="entry name" value="TPR_EMC2"/>
</dbReference>
<keyword evidence="3" id="KW-0256">Endoplasmic reticulum</keyword>
<evidence type="ECO:0000256" key="1">
    <source>
        <dbReference type="ARBA" id="ARBA00022737"/>
    </source>
</evidence>
<dbReference type="SUPFAM" id="SSF48452">
    <property type="entry name" value="TPR-like"/>
    <property type="match status" value="1"/>
</dbReference>
<protein>
    <recommendedName>
        <fullName evidence="3">ER membrane protein complex subunit 2</fullName>
    </recommendedName>
</protein>
<keyword evidence="3" id="KW-0472">Membrane</keyword>
<dbReference type="VEuPathDB" id="FungiDB:P168DRAFT_275094"/>
<keyword evidence="1" id="KW-0677">Repeat</keyword>
<dbReference type="EMBL" id="MSFM01000012">
    <property type="protein sequence ID" value="PKY01328.1"/>
    <property type="molecule type" value="Genomic_DNA"/>
</dbReference>
<evidence type="ECO:0000256" key="2">
    <source>
        <dbReference type="ARBA" id="ARBA00022803"/>
    </source>
</evidence>
<reference evidence="5" key="1">
    <citation type="submission" date="2016-12" db="EMBL/GenBank/DDBJ databases">
        <title>The genomes of Aspergillus section Nigri reveals drivers in fungal speciation.</title>
        <authorList>
            <consortium name="DOE Joint Genome Institute"/>
            <person name="Vesth T.C."/>
            <person name="Nybo J."/>
            <person name="Theobald S."/>
            <person name="Brandl J."/>
            <person name="Frisvad J.C."/>
            <person name="Nielsen K.F."/>
            <person name="Lyhne E.K."/>
            <person name="Kogle M.E."/>
            <person name="Kuo A."/>
            <person name="Riley R."/>
            <person name="Clum A."/>
            <person name="Nolan M."/>
            <person name="Lipzen A."/>
            <person name="Salamov A."/>
            <person name="Henrissat B."/>
            <person name="Wiebenga A."/>
            <person name="De vries R.P."/>
            <person name="Grigoriev I.V."/>
            <person name="Mortensen U.H."/>
            <person name="Andersen M.R."/>
            <person name="Baker S.E."/>
        </authorList>
    </citation>
    <scope>NUCLEOTIDE SEQUENCE</scope>
    <source>
        <strain evidence="5">IBT 28561</strain>
    </source>
</reference>
<dbReference type="PANTHER" id="PTHR12760">
    <property type="entry name" value="TETRATRICOPEPTIDE REPEAT PROTEIN"/>
    <property type="match status" value="1"/>
</dbReference>
<evidence type="ECO:0000256" key="3">
    <source>
        <dbReference type="RuleBase" id="RU367091"/>
    </source>
</evidence>
<comment type="subcellular location">
    <subcellularLocation>
        <location evidence="3">Endoplasmic reticulum membrane</location>
        <topology evidence="3">Peripheral membrane protein</topology>
        <orientation evidence="3">Cytoplasmic side</orientation>
    </subcellularLocation>
</comment>
<dbReference type="OrthoDB" id="124397at2759"/>
<evidence type="ECO:0000313" key="6">
    <source>
        <dbReference type="Proteomes" id="UP000234254"/>
    </source>
</evidence>
<proteinExistence type="inferred from homology"/>
<dbReference type="Pfam" id="PF22890">
    <property type="entry name" value="TPR_EMC2"/>
    <property type="match status" value="1"/>
</dbReference>
<sequence>MGHPSLEDQYSHSSSLVDNVRFSQQAPIILGAKATSAKINLLPAQQEDPSHYVLLEQLFLSCLQTGDDKSALQCLELLSDRFGPSNERTSGLYGIYEEAVAKGTNGLEKCLQKYDSILSENPVNLPILKRRVAILRSMSKPMEAISSLVEILKAVPTDAEAWCELADLYMAQGMAHQAIFCLEESLLVAANAWNIHARLGEVLYICARSGDETSGQYLVRSIRCFCRSIELCDDYLRGFYGLVMATLPLLDGKQGDTGFKISAAQWEKTIPAATISKLHIFAKRRLEHIIELRSSNHQLWESCQGEIIAAKELLDSLQDTT</sequence>
<dbReference type="GO" id="GO:0072546">
    <property type="term" value="C:EMC complex"/>
    <property type="evidence" value="ECO:0007669"/>
    <property type="project" value="UniProtKB-UniRule"/>
</dbReference>
<dbReference type="AlphaFoldDB" id="A0A2I1CUM6"/>
<comment type="similarity">
    <text evidence="3">Belongs to the EMC2 family.</text>
</comment>
<name>A0A2I1CUM6_ASPC2</name>
<gene>
    <name evidence="5" type="ORF">P168DRAFT_275094</name>
</gene>
<dbReference type="Proteomes" id="UP000234254">
    <property type="component" value="Unassembled WGS sequence"/>
</dbReference>
<accession>A0A2I1CUM6</accession>
<dbReference type="InterPro" id="IPR039856">
    <property type="entry name" value="EMC2-like"/>
</dbReference>
<dbReference type="Gene3D" id="1.25.40.10">
    <property type="entry name" value="Tetratricopeptide repeat domain"/>
    <property type="match status" value="1"/>
</dbReference>
<comment type="subunit">
    <text evidence="3">Component of the ER membrane protein complex (EMC).</text>
</comment>
<comment type="function">
    <text evidence="3">Part of the endoplasmic reticulum membrane protein complex (EMC) that enables the energy-independent insertion into endoplasmic reticulum membranes of newly synthesized membrane proteins.</text>
</comment>
<dbReference type="InterPro" id="IPR011990">
    <property type="entry name" value="TPR-like_helical_dom_sf"/>
</dbReference>
<keyword evidence="2" id="KW-0802">TPR repeat</keyword>
<evidence type="ECO:0000259" key="4">
    <source>
        <dbReference type="Pfam" id="PF22890"/>
    </source>
</evidence>